<feature type="compositionally biased region" description="Polar residues" evidence="9">
    <location>
        <begin position="994"/>
        <end position="1008"/>
    </location>
</feature>
<dbReference type="InterPro" id="IPR001752">
    <property type="entry name" value="Kinesin_motor_dom"/>
</dbReference>
<evidence type="ECO:0000256" key="8">
    <source>
        <dbReference type="SAM" id="Coils"/>
    </source>
</evidence>
<feature type="region of interest" description="Disordered" evidence="9">
    <location>
        <begin position="830"/>
        <end position="866"/>
    </location>
</feature>
<feature type="region of interest" description="Disordered" evidence="9">
    <location>
        <begin position="736"/>
        <end position="801"/>
    </location>
</feature>
<dbReference type="GO" id="GO:0008017">
    <property type="term" value="F:microtubule binding"/>
    <property type="evidence" value="ECO:0007669"/>
    <property type="project" value="InterPro"/>
</dbReference>
<feature type="domain" description="Calponin-homology (CH)" evidence="10">
    <location>
        <begin position="26"/>
        <end position="150"/>
    </location>
</feature>
<dbReference type="PROSITE" id="PS50067">
    <property type="entry name" value="KINESIN_MOTOR_2"/>
    <property type="match status" value="1"/>
</dbReference>
<evidence type="ECO:0000259" key="11">
    <source>
        <dbReference type="PROSITE" id="PS50067"/>
    </source>
</evidence>
<evidence type="ECO:0000256" key="1">
    <source>
        <dbReference type="ARBA" id="ARBA00010899"/>
    </source>
</evidence>
<feature type="region of interest" description="Disordered" evidence="9">
    <location>
        <begin position="983"/>
        <end position="1033"/>
    </location>
</feature>
<dbReference type="PRINTS" id="PR00380">
    <property type="entry name" value="KINESINHEAVY"/>
</dbReference>
<keyword evidence="6 7" id="KW-0505">Motor protein</keyword>
<dbReference type="SUPFAM" id="SSF52540">
    <property type="entry name" value="P-loop containing nucleoside triphosphate hydrolases"/>
    <property type="match status" value="1"/>
</dbReference>
<dbReference type="AlphaFoldDB" id="A0AAV1CW30"/>
<feature type="region of interest" description="Disordered" evidence="9">
    <location>
        <begin position="172"/>
        <end position="206"/>
    </location>
</feature>
<reference evidence="12" key="1">
    <citation type="submission" date="2023-03" db="EMBL/GenBank/DDBJ databases">
        <authorList>
            <person name="Julca I."/>
        </authorList>
    </citation>
    <scope>NUCLEOTIDE SEQUENCE</scope>
</reference>
<feature type="compositionally biased region" description="Polar residues" evidence="9">
    <location>
        <begin position="1024"/>
        <end position="1033"/>
    </location>
</feature>
<evidence type="ECO:0000313" key="13">
    <source>
        <dbReference type="Proteomes" id="UP001161247"/>
    </source>
</evidence>
<dbReference type="InterPro" id="IPR001715">
    <property type="entry name" value="CH_dom"/>
</dbReference>
<dbReference type="InterPro" id="IPR036961">
    <property type="entry name" value="Kinesin_motor_dom_sf"/>
</dbReference>
<dbReference type="GO" id="GO:0005524">
    <property type="term" value="F:ATP binding"/>
    <property type="evidence" value="ECO:0007669"/>
    <property type="project" value="UniProtKB-UniRule"/>
</dbReference>
<dbReference type="Pfam" id="PF00307">
    <property type="entry name" value="CH"/>
    <property type="match status" value="1"/>
</dbReference>
<dbReference type="FunFam" id="3.40.850.10:FF:000044">
    <property type="entry name" value="p-loop containing nucleoside triphosphate hydrolases superfamily protein"/>
    <property type="match status" value="1"/>
</dbReference>
<keyword evidence="4 7" id="KW-0067">ATP-binding</keyword>
<proteinExistence type="inferred from homology"/>
<dbReference type="FunFam" id="1.10.418.10:FF:000073">
    <property type="entry name" value="Kinesin-like protein KIN-14L"/>
    <property type="match status" value="1"/>
</dbReference>
<feature type="compositionally biased region" description="Basic and acidic residues" evidence="9">
    <location>
        <begin position="746"/>
        <end position="760"/>
    </location>
</feature>
<protein>
    <submittedName>
        <fullName evidence="12">OLC1v1036765C1</fullName>
    </submittedName>
</protein>
<dbReference type="CDD" id="cd21203">
    <property type="entry name" value="CH_AtKIN14-like"/>
    <property type="match status" value="1"/>
</dbReference>
<dbReference type="SUPFAM" id="SSF47576">
    <property type="entry name" value="Calponin-homology domain, CH-domain"/>
    <property type="match status" value="1"/>
</dbReference>
<dbReference type="GO" id="GO:0005874">
    <property type="term" value="C:microtubule"/>
    <property type="evidence" value="ECO:0007669"/>
    <property type="project" value="UniProtKB-KW"/>
</dbReference>
<dbReference type="GO" id="GO:0003777">
    <property type="term" value="F:microtubule motor activity"/>
    <property type="evidence" value="ECO:0007669"/>
    <property type="project" value="InterPro"/>
</dbReference>
<evidence type="ECO:0000256" key="7">
    <source>
        <dbReference type="PROSITE-ProRule" id="PRU00283"/>
    </source>
</evidence>
<keyword evidence="3 7" id="KW-0547">Nucleotide-binding</keyword>
<name>A0AAV1CW30_OLDCO</name>
<evidence type="ECO:0000313" key="12">
    <source>
        <dbReference type="EMBL" id="CAI9099881.1"/>
    </source>
</evidence>
<keyword evidence="2" id="KW-0493">Microtubule</keyword>
<gene>
    <name evidence="12" type="ORF">OLC1_LOCUS9818</name>
</gene>
<feature type="compositionally biased region" description="Polar residues" evidence="9">
    <location>
        <begin position="174"/>
        <end position="198"/>
    </location>
</feature>
<dbReference type="PANTHER" id="PTHR47972">
    <property type="entry name" value="KINESIN-LIKE PROTEIN KLP-3"/>
    <property type="match status" value="1"/>
</dbReference>
<dbReference type="SMART" id="SM00033">
    <property type="entry name" value="CH"/>
    <property type="match status" value="1"/>
</dbReference>
<evidence type="ECO:0000256" key="2">
    <source>
        <dbReference type="ARBA" id="ARBA00022701"/>
    </source>
</evidence>
<dbReference type="InterPro" id="IPR027640">
    <property type="entry name" value="Kinesin-like_fam"/>
</dbReference>
<feature type="binding site" evidence="7">
    <location>
        <begin position="467"/>
        <end position="474"/>
    </location>
    <ligand>
        <name>ATP</name>
        <dbReference type="ChEBI" id="CHEBI:30616"/>
    </ligand>
</feature>
<dbReference type="PROSITE" id="PS50021">
    <property type="entry name" value="CH"/>
    <property type="match status" value="1"/>
</dbReference>
<sequence length="1033" mass="114799">MEDPIRIGGRGRHEVNLASRKAEEAALRRFQATHWLECVMGPLGISNQPSEQEFITCLRNGLILCNLINKIQPGSVPKVVEKQSSFNSLLWDSQPLPAYQYFENVKNFLVAVEELKLPSFEASIFERENVEEGLSTKVVDCLLALKAYQEWKQMPGSNGVFKPPRSPFVVHSSCRPNSRPQGTTISNSCRQLELSSSEKPPPALPENQKFQDYIVKALTDYMVESKENVDYEHFASLHDGNMDPAKLFREVLSNCVEEQLQKKFPELNPKILKPNMRSSPTGSAFSTPPQNLSAPRNGKWCRACLRNGTCNHWNLVQMHEKEILNLKMILASAKKEFQQLQIQLQRDLQLVGGQVQEMSFAAQKYHKVVEENRNLYNMVQDLKGNIRVYCRIRPLFRVEAKSCIDFVGEDGSLVVADPLKPQKDGRRVFEFNRVFGPSATQEDVFADTRPLIRSVMDGYNVCIFAYGQTGSGKTHTMCGPSGGANDQLGINYLAINDLFHLSVERKNIMKYDIHVQMVEIYNEQVRDLLTEDSSVSKYPFLILNLALPDASMHRVRSTSDVINLMKFGETNRAVGSTAINNRSSRSHSVLTIHVNAEDVSGNRLRSCLHLVDLAGSERVDKSEVTGEGLKEAQYINKSLSSLGDVIMALAQKNSHIPYRNSKLTLLLQNALGGHAKTLMIAHVSPESDSFGETVSTLKFAQRVSTVELGAACANKESSEVLELKAQIESLKKTLADRDAYTPQRNKSKDAARSPITEKKVPKTPPPQRGSRRLSLEGPRLTKTNPEQIKIVEPVQPQGPFVQNTANFEDAESLTSTSHGTIDNGDFAADLNLSNVPRSPTRAALRSPTKPPLKSPTKPALRSPMAKVENRTRIPRLQQTMTPDPTSASKAVGQKGIKTAQGVPSELLIPGLTNTTSNGKGSHIRKSLRTIGKLINGSEKRNQPKFLETGAALSPLNGSMENIFDEEQSPIPSNLKALRRQSLTNMQPPERSRRSSLGGNPIPYTNSTTNEKRNPPTTPPPAVRASTNMTKRWM</sequence>
<dbReference type="SMART" id="SM00129">
    <property type="entry name" value="KISc"/>
    <property type="match status" value="1"/>
</dbReference>
<dbReference type="Gene3D" id="3.40.850.10">
    <property type="entry name" value="Kinesin motor domain"/>
    <property type="match status" value="1"/>
</dbReference>
<accession>A0AAV1CW30</accession>
<keyword evidence="13" id="KW-1185">Reference proteome</keyword>
<evidence type="ECO:0000259" key="10">
    <source>
        <dbReference type="PROSITE" id="PS50021"/>
    </source>
</evidence>
<dbReference type="InterPro" id="IPR036872">
    <property type="entry name" value="CH_dom_sf"/>
</dbReference>
<evidence type="ECO:0000256" key="6">
    <source>
        <dbReference type="ARBA" id="ARBA00023175"/>
    </source>
</evidence>
<dbReference type="PANTHER" id="PTHR47972:SF4">
    <property type="entry name" value="KINESIN-LIKE PROTEIN KIN-14L"/>
    <property type="match status" value="1"/>
</dbReference>
<dbReference type="GO" id="GO:0007018">
    <property type="term" value="P:microtubule-based movement"/>
    <property type="evidence" value="ECO:0007669"/>
    <property type="project" value="InterPro"/>
</dbReference>
<dbReference type="InterPro" id="IPR027417">
    <property type="entry name" value="P-loop_NTPase"/>
</dbReference>
<evidence type="ECO:0000256" key="5">
    <source>
        <dbReference type="ARBA" id="ARBA00023054"/>
    </source>
</evidence>
<keyword evidence="5 8" id="KW-0175">Coiled coil</keyword>
<dbReference type="Proteomes" id="UP001161247">
    <property type="component" value="Chromosome 3"/>
</dbReference>
<comment type="similarity">
    <text evidence="1">Belongs to the TRAFAC class myosin-kinesin ATPase superfamily. Kinesin family. KIN-14 subfamily.</text>
</comment>
<feature type="coiled-coil region" evidence="8">
    <location>
        <begin position="316"/>
        <end position="350"/>
    </location>
</feature>
<feature type="domain" description="Kinesin motor" evidence="11">
    <location>
        <begin position="385"/>
        <end position="706"/>
    </location>
</feature>
<evidence type="ECO:0000256" key="3">
    <source>
        <dbReference type="ARBA" id="ARBA00022741"/>
    </source>
</evidence>
<dbReference type="Gene3D" id="1.10.418.10">
    <property type="entry name" value="Calponin-like domain"/>
    <property type="match status" value="1"/>
</dbReference>
<dbReference type="EMBL" id="OX459120">
    <property type="protein sequence ID" value="CAI9099881.1"/>
    <property type="molecule type" value="Genomic_DNA"/>
</dbReference>
<dbReference type="Pfam" id="PF00225">
    <property type="entry name" value="Kinesin"/>
    <property type="match status" value="1"/>
</dbReference>
<organism evidence="12 13">
    <name type="scientific">Oldenlandia corymbosa var. corymbosa</name>
    <dbReference type="NCBI Taxonomy" id="529605"/>
    <lineage>
        <taxon>Eukaryota</taxon>
        <taxon>Viridiplantae</taxon>
        <taxon>Streptophyta</taxon>
        <taxon>Embryophyta</taxon>
        <taxon>Tracheophyta</taxon>
        <taxon>Spermatophyta</taxon>
        <taxon>Magnoliopsida</taxon>
        <taxon>eudicotyledons</taxon>
        <taxon>Gunneridae</taxon>
        <taxon>Pentapetalae</taxon>
        <taxon>asterids</taxon>
        <taxon>lamiids</taxon>
        <taxon>Gentianales</taxon>
        <taxon>Rubiaceae</taxon>
        <taxon>Rubioideae</taxon>
        <taxon>Spermacoceae</taxon>
        <taxon>Hedyotis-Oldenlandia complex</taxon>
        <taxon>Oldenlandia</taxon>
    </lineage>
</organism>
<evidence type="ECO:0000256" key="4">
    <source>
        <dbReference type="ARBA" id="ARBA00022840"/>
    </source>
</evidence>
<evidence type="ECO:0000256" key="9">
    <source>
        <dbReference type="SAM" id="MobiDB-lite"/>
    </source>
</evidence>